<dbReference type="EMBL" id="JBHRZH010000048">
    <property type="protein sequence ID" value="MFC3766077.1"/>
    <property type="molecule type" value="Genomic_DNA"/>
</dbReference>
<protein>
    <submittedName>
        <fullName evidence="7">Iron-siderophore ABC transporter substrate-binding protein</fullName>
    </submittedName>
</protein>
<dbReference type="InterPro" id="IPR002491">
    <property type="entry name" value="ABC_transptr_periplasmic_BD"/>
</dbReference>
<proteinExistence type="inferred from homology"/>
<dbReference type="Gene3D" id="3.40.50.1980">
    <property type="entry name" value="Nitrogenase molybdenum iron protein domain"/>
    <property type="match status" value="2"/>
</dbReference>
<keyword evidence="8" id="KW-1185">Reference proteome</keyword>
<comment type="subcellular location">
    <subcellularLocation>
        <location evidence="1">Cell envelope</location>
    </subcellularLocation>
</comment>
<feature type="compositionally biased region" description="Low complexity" evidence="5">
    <location>
        <begin position="21"/>
        <end position="33"/>
    </location>
</feature>
<evidence type="ECO:0000256" key="1">
    <source>
        <dbReference type="ARBA" id="ARBA00004196"/>
    </source>
</evidence>
<dbReference type="PANTHER" id="PTHR30532:SF25">
    <property type="entry name" value="IRON(III) DICITRATE-BINDING PERIPLASMIC PROTEIN"/>
    <property type="match status" value="1"/>
</dbReference>
<dbReference type="Proteomes" id="UP001595699">
    <property type="component" value="Unassembled WGS sequence"/>
</dbReference>
<evidence type="ECO:0000313" key="8">
    <source>
        <dbReference type="Proteomes" id="UP001595699"/>
    </source>
</evidence>
<evidence type="ECO:0000256" key="3">
    <source>
        <dbReference type="ARBA" id="ARBA00022448"/>
    </source>
</evidence>
<evidence type="ECO:0000256" key="5">
    <source>
        <dbReference type="SAM" id="MobiDB-lite"/>
    </source>
</evidence>
<reference evidence="8" key="1">
    <citation type="journal article" date="2019" name="Int. J. Syst. Evol. Microbiol.">
        <title>The Global Catalogue of Microorganisms (GCM) 10K type strain sequencing project: providing services to taxonomists for standard genome sequencing and annotation.</title>
        <authorList>
            <consortium name="The Broad Institute Genomics Platform"/>
            <consortium name="The Broad Institute Genome Sequencing Center for Infectious Disease"/>
            <person name="Wu L."/>
            <person name="Ma J."/>
        </authorList>
    </citation>
    <scope>NUCLEOTIDE SEQUENCE [LARGE SCALE GENOMIC DNA]</scope>
    <source>
        <strain evidence="8">CGMCC 4.7241</strain>
    </source>
</reference>
<accession>A0ABV7YNV0</accession>
<comment type="similarity">
    <text evidence="2">Belongs to the bacterial solute-binding protein 8 family.</text>
</comment>
<organism evidence="7 8">
    <name type="scientific">Tenggerimyces flavus</name>
    <dbReference type="NCBI Taxonomy" id="1708749"/>
    <lineage>
        <taxon>Bacteria</taxon>
        <taxon>Bacillati</taxon>
        <taxon>Actinomycetota</taxon>
        <taxon>Actinomycetes</taxon>
        <taxon>Propionibacteriales</taxon>
        <taxon>Nocardioidaceae</taxon>
        <taxon>Tenggerimyces</taxon>
    </lineage>
</organism>
<dbReference type="Pfam" id="PF01497">
    <property type="entry name" value="Peripla_BP_2"/>
    <property type="match status" value="1"/>
</dbReference>
<dbReference type="PROSITE" id="PS50983">
    <property type="entry name" value="FE_B12_PBP"/>
    <property type="match status" value="1"/>
</dbReference>
<feature type="region of interest" description="Disordered" evidence="5">
    <location>
        <begin position="14"/>
        <end position="44"/>
    </location>
</feature>
<dbReference type="CDD" id="cd01146">
    <property type="entry name" value="FhuD"/>
    <property type="match status" value="1"/>
</dbReference>
<sequence length="323" mass="34241">MAFATAFVLAAAGCSSGGGAEAEPGATTTGSETRTVKGTNGDVEVPTDPKKIVALWRPTMSALVQLGHRPVGAIGDPGTADHGWAPYLPDGDDPSTIQLISASSSPEDVNLEQLQKLDPDLIIGTATSNEEQQALLPKLSQIAPTVLVEWTGTGSWRNHLTDVAEVVGAEDTAQEIVADYDKRVNDVKTAVGDPGAIEVSVIRVQRDDELRFETVASFPGQILGDVGFKRPANQQQPAGDKDFLSVSPERLLDADAPVVFVLPNADNGQTAQKNAALNNPLWKNLQAVKANKAFTVDYAYWGASNYYGAYRILDDVKKSLAAS</sequence>
<comment type="caution">
    <text evidence="7">The sequence shown here is derived from an EMBL/GenBank/DDBJ whole genome shotgun (WGS) entry which is preliminary data.</text>
</comment>
<dbReference type="PANTHER" id="PTHR30532">
    <property type="entry name" value="IRON III DICITRATE-BINDING PERIPLASMIC PROTEIN"/>
    <property type="match status" value="1"/>
</dbReference>
<dbReference type="RefSeq" id="WP_205116694.1">
    <property type="nucleotide sequence ID" value="NZ_JAFBCM010000001.1"/>
</dbReference>
<keyword evidence="3" id="KW-0813">Transport</keyword>
<keyword evidence="4" id="KW-0732">Signal</keyword>
<evidence type="ECO:0000256" key="2">
    <source>
        <dbReference type="ARBA" id="ARBA00008814"/>
    </source>
</evidence>
<evidence type="ECO:0000256" key="4">
    <source>
        <dbReference type="ARBA" id="ARBA00022729"/>
    </source>
</evidence>
<name>A0ABV7YNV0_9ACTN</name>
<evidence type="ECO:0000313" key="7">
    <source>
        <dbReference type="EMBL" id="MFC3766077.1"/>
    </source>
</evidence>
<dbReference type="SUPFAM" id="SSF53807">
    <property type="entry name" value="Helical backbone' metal receptor"/>
    <property type="match status" value="1"/>
</dbReference>
<feature type="domain" description="Fe/B12 periplasmic-binding" evidence="6">
    <location>
        <begin position="51"/>
        <end position="323"/>
    </location>
</feature>
<gene>
    <name evidence="7" type="ORF">ACFOUW_34950</name>
</gene>
<evidence type="ECO:0000259" key="6">
    <source>
        <dbReference type="PROSITE" id="PS50983"/>
    </source>
</evidence>
<dbReference type="InterPro" id="IPR051313">
    <property type="entry name" value="Bact_iron-sidero_bind"/>
</dbReference>